<proteinExistence type="predicted"/>
<sequence length="550" mass="60708">MIHTIGKIMYSHAIAIPISISYNPPFSNFLRSSGACCKACMPSTHAAASTATAVATITASRCKSWEARRIGFMASAATPAEISAAEDESDRTLILEPLNGKQGSDVLLVFCPGAVTAAKEYLPLMSRFQSVSSLRLWIAILDPENKVVRTFKIVASWDGVIKRVKELGFQAGELPRTNVFIAGHSLGAWEARSVAFKFAQCFIQMGSCFHTNPDNLAQYPIPVLTLSGELDGQITLAAIAKHAGEIFDTESEMGELNTVVMKPVIIIPGMNHSQFSHGHPNKERGDRDAEISLDLARSFTSELVSAFLAVHVSQESNSENEAFERLKKSVSQTHILYRPFWEAINNQSAEAKEWQLTVAAFAGLTDANIAATQHEYLENFIYSKPWIDSKSRKIYIQCYLKSIDKKYEIVKKLWIKMKSCKAVLLALKGSIADEDAIPKLRTTSAAELNGKIFSRALALVYDASRRKYVDHGKKIRFVDDLIITSSGQDWIDSDITFSPAADGSGFTDVQSPVVITPTEGIAFRFAGMHYMKLLTLADAMQWILEDSFRP</sequence>
<reference evidence="2" key="1">
    <citation type="journal article" date="2024" name="Proc. Natl. Acad. Sci. U.S.A.">
        <title>Extraordinary preservation of gene collinearity over three hundred million years revealed in homosporous lycophytes.</title>
        <authorList>
            <person name="Li C."/>
            <person name="Wickell D."/>
            <person name="Kuo L.Y."/>
            <person name="Chen X."/>
            <person name="Nie B."/>
            <person name="Liao X."/>
            <person name="Peng D."/>
            <person name="Ji J."/>
            <person name="Jenkins J."/>
            <person name="Williams M."/>
            <person name="Shu S."/>
            <person name="Plott C."/>
            <person name="Barry K."/>
            <person name="Rajasekar S."/>
            <person name="Grimwood J."/>
            <person name="Han X."/>
            <person name="Sun S."/>
            <person name="Hou Z."/>
            <person name="He W."/>
            <person name="Dai G."/>
            <person name="Sun C."/>
            <person name="Schmutz J."/>
            <person name="Leebens-Mack J.H."/>
            <person name="Li F.W."/>
            <person name="Wang L."/>
        </authorList>
    </citation>
    <scope>NUCLEOTIDE SEQUENCE [LARGE SCALE GENOMIC DNA]</scope>
    <source>
        <strain evidence="2">cv. PW_Plant_1</strain>
    </source>
</reference>
<evidence type="ECO:0000313" key="2">
    <source>
        <dbReference type="Proteomes" id="UP001162992"/>
    </source>
</evidence>
<name>A0ACC2D4C6_DIPCM</name>
<keyword evidence="2" id="KW-1185">Reference proteome</keyword>
<dbReference type="Proteomes" id="UP001162992">
    <property type="component" value="Chromosome 7"/>
</dbReference>
<dbReference type="EMBL" id="CM055098">
    <property type="protein sequence ID" value="KAJ7549067.1"/>
    <property type="molecule type" value="Genomic_DNA"/>
</dbReference>
<gene>
    <name evidence="1" type="ORF">O6H91_07G038800</name>
</gene>
<evidence type="ECO:0000313" key="1">
    <source>
        <dbReference type="EMBL" id="KAJ7549067.1"/>
    </source>
</evidence>
<accession>A0ACC2D4C6</accession>
<organism evidence="1 2">
    <name type="scientific">Diphasiastrum complanatum</name>
    <name type="common">Issler's clubmoss</name>
    <name type="synonym">Lycopodium complanatum</name>
    <dbReference type="NCBI Taxonomy" id="34168"/>
    <lineage>
        <taxon>Eukaryota</taxon>
        <taxon>Viridiplantae</taxon>
        <taxon>Streptophyta</taxon>
        <taxon>Embryophyta</taxon>
        <taxon>Tracheophyta</taxon>
        <taxon>Lycopodiopsida</taxon>
        <taxon>Lycopodiales</taxon>
        <taxon>Lycopodiaceae</taxon>
        <taxon>Lycopodioideae</taxon>
        <taxon>Diphasiastrum</taxon>
    </lineage>
</organism>
<comment type="caution">
    <text evidence="1">The sequence shown here is derived from an EMBL/GenBank/DDBJ whole genome shotgun (WGS) entry which is preliminary data.</text>
</comment>
<protein>
    <submittedName>
        <fullName evidence="1">Uncharacterized protein</fullName>
    </submittedName>
</protein>